<gene>
    <name evidence="1" type="ORF">PYW08_012902</name>
</gene>
<evidence type="ECO:0000313" key="2">
    <source>
        <dbReference type="Proteomes" id="UP001231649"/>
    </source>
</evidence>
<accession>A0ACC2Q1Q1</accession>
<sequence>MYSKREGTSGIRGQLYGTKLISLLYFRAFHDVTIKEFQLASNVDNIGNFADICFKAKVDGFVKPVSVFIQTKHRENENQNLKNDLATYFHSYLKIRKSFERSNSVWLFNGTFDDTECLFVIYTTAKGDLGNDSVTSAFSGKLNDLIDTVKVDVDGTPTGTSGTAMKQQKREENVELLRKVAMMEQATSLAERIAYFIDDDANYETMLSDDLVLLYHIILAQKVLEVTEIQPEGHRTASFRHDFFNTNDEYLIKFKDKLFKEILKKRITEPDDVKRLLSEFLTEPSDATKLSKLIGTVITYNNGRLEFDKQFTEDFKPLLDNYVSRSTVNEAVEMAATEILSSRKFKVPAAFGNKDLIISGREEDIETKLSRLSSRIVELVDKYKSSDNVIIDDTFEDGLLKLNGSIVSAIGNIFVLDNNPKLMKITENSESLGPLAKRLYKKLNDGINNLHDLKFYFKFDKLPKLSFDCSEYENNIARDFLKRLLFYTKQANEEGVEKHLKSEIEEYQRDYPNYFQVKTDAIFLKYHNEIQKWWMELKQVTFLTRESDLFNKAINNIIKDPLMSSINVTYMSKIKQYEYKFSEDALSSLNLLNQHKYDVIISENSTLTVVKVLQLMKNKDVVVLDVDYVMALPTNDRNALRAELTNTNTEKVIIFICDKIRNTRNEKKFLLNIANSVQDKNTIIITNNVKSFEILQKYFPKVNNIVHDHKISLIDMSNDSQKCILESARVMFQGTEVRLDLIIDDKSKAYVKGDVLNQIINEETIVVGKQIVNRNYDEMKHLHVDRRLKKAGDDDVYFKTLNDRDHDVVLVTAEPGTGKSTLLTHLSLKTKELYPEVWIVRVNLLEYSKEFSKWKEEKSPINLLEALKFICKVIVSEKLGNENNVEIVLREENCIVDLKECSGDHSTEFQLKLFLHFYQKNKLIFLFDGFDEICPHYTNEVIKFFKTIRNGRHRMWITSRSYNEVKTILQHEFGPSYEIENFSYMEMQRYLENFWEHNLKLEELNTAQLKNVKEFIEYMSKLQDVKLNGFAIQLHSVYMNAVHYLFSEIKFKHIPMWINNKNDYDRFYCQVKDSDYMTSLHKNNREGNPLNLLLAAVFVESNIKSVNNKGQEHKDSDDNNSTKKWNLEINGFTFFERFLETKMKIIRFQDKNEMNIFNPDIIITYDKELTNFISKHKKLSAYALFKQHSHTLFSTKDLEEIQETIRFIEKGEEKTGLIYGVANEVPIFILSEYFAIEYVCDCLKNEEDIEKQAMWIDFIFEVIFSTQSFMNIRNIFDHKMKADNTLMGILENHKEEIFNKIMEQGRLSSQFIVGTYVREIDFVRQNWALSTALSEQLQNFILFFVKLLKCYIKESNLNNFLEIVKKSQLLTSACTYKCEVLLIFIIDMVRELDEAKLTSVLHDNFSFLPYSTICNYVKLSSKKIVEHLFENEQRVEEA</sequence>
<dbReference type="Proteomes" id="UP001231649">
    <property type="component" value="Chromosome 31"/>
</dbReference>
<reference evidence="1" key="1">
    <citation type="submission" date="2023-03" db="EMBL/GenBank/DDBJ databases">
        <title>Chromosome-level genomes of two armyworms, Mythimna separata and Mythimna loreyi, provide insights into the biosynthesis and reception of sex pheromones.</title>
        <authorList>
            <person name="Zhao H."/>
        </authorList>
    </citation>
    <scope>NUCLEOTIDE SEQUENCE</scope>
    <source>
        <strain evidence="1">BeijingLab</strain>
    </source>
</reference>
<comment type="caution">
    <text evidence="1">The sequence shown here is derived from an EMBL/GenBank/DDBJ whole genome shotgun (WGS) entry which is preliminary data.</text>
</comment>
<dbReference type="EMBL" id="CM056807">
    <property type="protein sequence ID" value="KAJ8705856.1"/>
    <property type="molecule type" value="Genomic_DNA"/>
</dbReference>
<organism evidence="1 2">
    <name type="scientific">Mythimna loreyi</name>
    <dbReference type="NCBI Taxonomy" id="667449"/>
    <lineage>
        <taxon>Eukaryota</taxon>
        <taxon>Metazoa</taxon>
        <taxon>Ecdysozoa</taxon>
        <taxon>Arthropoda</taxon>
        <taxon>Hexapoda</taxon>
        <taxon>Insecta</taxon>
        <taxon>Pterygota</taxon>
        <taxon>Neoptera</taxon>
        <taxon>Endopterygota</taxon>
        <taxon>Lepidoptera</taxon>
        <taxon>Glossata</taxon>
        <taxon>Ditrysia</taxon>
        <taxon>Noctuoidea</taxon>
        <taxon>Noctuidae</taxon>
        <taxon>Noctuinae</taxon>
        <taxon>Hadenini</taxon>
        <taxon>Mythimna</taxon>
    </lineage>
</organism>
<name>A0ACC2Q1Q1_9NEOP</name>
<protein>
    <submittedName>
        <fullName evidence="1">Uncharacterized protein</fullName>
    </submittedName>
</protein>
<evidence type="ECO:0000313" key="1">
    <source>
        <dbReference type="EMBL" id="KAJ8705856.1"/>
    </source>
</evidence>
<keyword evidence="2" id="KW-1185">Reference proteome</keyword>
<proteinExistence type="predicted"/>